<gene>
    <name evidence="4" type="ordered locus">AciX8_4071</name>
</gene>
<dbReference type="Pfam" id="PF12833">
    <property type="entry name" value="HTH_18"/>
    <property type="match status" value="1"/>
</dbReference>
<dbReference type="InterPro" id="IPR009057">
    <property type="entry name" value="Homeodomain-like_sf"/>
</dbReference>
<dbReference type="InterPro" id="IPR018060">
    <property type="entry name" value="HTH_AraC"/>
</dbReference>
<evidence type="ECO:0000256" key="2">
    <source>
        <dbReference type="ARBA" id="ARBA00023163"/>
    </source>
</evidence>
<dbReference type="Proteomes" id="UP000007113">
    <property type="component" value="Chromosome"/>
</dbReference>
<dbReference type="PANTHER" id="PTHR43130:SF11">
    <property type="entry name" value="TRANSCRIPTIONAL REGULATORY PROTEIN"/>
    <property type="match status" value="1"/>
</dbReference>
<evidence type="ECO:0000256" key="1">
    <source>
        <dbReference type="ARBA" id="ARBA00023015"/>
    </source>
</evidence>
<dbReference type="SUPFAM" id="SSF52317">
    <property type="entry name" value="Class I glutamine amidotransferase-like"/>
    <property type="match status" value="1"/>
</dbReference>
<evidence type="ECO:0000313" key="4">
    <source>
        <dbReference type="EMBL" id="AEU38352.1"/>
    </source>
</evidence>
<dbReference type="KEGG" id="gma:AciX8_4071"/>
<keyword evidence="2" id="KW-0804">Transcription</keyword>
<dbReference type="PROSITE" id="PS01124">
    <property type="entry name" value="HTH_ARAC_FAMILY_2"/>
    <property type="match status" value="1"/>
</dbReference>
<keyword evidence="5" id="KW-1185">Reference proteome</keyword>
<dbReference type="InterPro" id="IPR002818">
    <property type="entry name" value="DJ-1/PfpI"/>
</dbReference>
<feature type="domain" description="HTH araC/xylS-type" evidence="3">
    <location>
        <begin position="237"/>
        <end position="335"/>
    </location>
</feature>
<dbReference type="EMBL" id="CP003130">
    <property type="protein sequence ID" value="AEU38352.1"/>
    <property type="molecule type" value="Genomic_DNA"/>
</dbReference>
<evidence type="ECO:0000259" key="3">
    <source>
        <dbReference type="PROSITE" id="PS01124"/>
    </source>
</evidence>
<dbReference type="InterPro" id="IPR029062">
    <property type="entry name" value="Class_I_gatase-like"/>
</dbReference>
<name>G8NQ18_GRAMM</name>
<dbReference type="SUPFAM" id="SSF46689">
    <property type="entry name" value="Homeodomain-like"/>
    <property type="match status" value="1"/>
</dbReference>
<proteinExistence type="predicted"/>
<dbReference type="eggNOG" id="COG4977">
    <property type="taxonomic scope" value="Bacteria"/>
</dbReference>
<accession>G8NQ18</accession>
<dbReference type="CDD" id="cd03138">
    <property type="entry name" value="GATase1_AraC_2"/>
    <property type="match status" value="1"/>
</dbReference>
<reference evidence="4 5" key="1">
    <citation type="submission" date="2011-11" db="EMBL/GenBank/DDBJ databases">
        <title>Complete sequence of Granulicella mallensis MP5ACTX8.</title>
        <authorList>
            <consortium name="US DOE Joint Genome Institute"/>
            <person name="Lucas S."/>
            <person name="Copeland A."/>
            <person name="Lapidus A."/>
            <person name="Cheng J.-F."/>
            <person name="Goodwin L."/>
            <person name="Pitluck S."/>
            <person name="Peters L."/>
            <person name="Lu M."/>
            <person name="Detter J.C."/>
            <person name="Han C."/>
            <person name="Tapia R."/>
            <person name="Land M."/>
            <person name="Hauser L."/>
            <person name="Kyrpides N."/>
            <person name="Ivanova N."/>
            <person name="Mikhailova N."/>
            <person name="Pagani I."/>
            <person name="Rawat S."/>
            <person name="Mannisto M."/>
            <person name="Haggblom M."/>
            <person name="Woyke T."/>
        </authorList>
    </citation>
    <scope>NUCLEOTIDE SEQUENCE [LARGE SCALE GENOMIC DNA]</scope>
    <source>
        <strain evidence="5">ATCC BAA-1857 / DSM 23137 / MP5ACTX8</strain>
    </source>
</reference>
<dbReference type="Pfam" id="PF01965">
    <property type="entry name" value="DJ-1_PfpI"/>
    <property type="match status" value="1"/>
</dbReference>
<keyword evidence="1" id="KW-0805">Transcription regulation</keyword>
<evidence type="ECO:0000313" key="5">
    <source>
        <dbReference type="Proteomes" id="UP000007113"/>
    </source>
</evidence>
<dbReference type="Gene3D" id="1.10.10.60">
    <property type="entry name" value="Homeodomain-like"/>
    <property type="match status" value="1"/>
</dbReference>
<dbReference type="AlphaFoldDB" id="G8NQ18"/>
<dbReference type="InterPro" id="IPR052158">
    <property type="entry name" value="INH-QAR"/>
</dbReference>
<dbReference type="Gene3D" id="3.40.50.880">
    <property type="match status" value="1"/>
</dbReference>
<dbReference type="SMART" id="SM00342">
    <property type="entry name" value="HTH_ARAC"/>
    <property type="match status" value="1"/>
</dbReference>
<dbReference type="GO" id="GO:0043565">
    <property type="term" value="F:sequence-specific DNA binding"/>
    <property type="evidence" value="ECO:0007669"/>
    <property type="project" value="InterPro"/>
</dbReference>
<dbReference type="OrthoDB" id="9803764at2"/>
<sequence>MGDLTIGKTARFRIICAMRVYVLALDGVFDLGLAAILDGLQTANELIEMTGLVVPRFEVKIVGMRKTVRTAHGLKVPIQPVGRQAPECVIIPAIACKTPDTLKAALGRPDIRDAAKAFRKWANDGVTLSAACAGTFVLAESGLLDQQRATTTWWLAPMFRERYPQVLLDESDMVVKSGNVVTAGAALGHMDLALWLIRGVSPELASLTARYLIVDSRPSQTAYALTDHLVHSDPVVQLFELWARARLRRGFSLNCAAKAVGASKRTLTRRLQSVLGKSPMSYFQSLRVERAVHLLKTSNASVEDVAAEVGYKDGGTLRLLLRRRLNLGVKEIRKTF</sequence>
<dbReference type="GO" id="GO:0003700">
    <property type="term" value="F:DNA-binding transcription factor activity"/>
    <property type="evidence" value="ECO:0007669"/>
    <property type="project" value="InterPro"/>
</dbReference>
<dbReference type="HOGENOM" id="CLU_000445_59_0_0"/>
<dbReference type="STRING" id="682795.AciX8_4071"/>
<organism evidence="4 5">
    <name type="scientific">Granulicella mallensis (strain ATCC BAA-1857 / DSM 23137 / MP5ACTX8)</name>
    <dbReference type="NCBI Taxonomy" id="682795"/>
    <lineage>
        <taxon>Bacteria</taxon>
        <taxon>Pseudomonadati</taxon>
        <taxon>Acidobacteriota</taxon>
        <taxon>Terriglobia</taxon>
        <taxon>Terriglobales</taxon>
        <taxon>Acidobacteriaceae</taxon>
        <taxon>Granulicella</taxon>
    </lineage>
</organism>
<dbReference type="PANTHER" id="PTHR43130">
    <property type="entry name" value="ARAC-FAMILY TRANSCRIPTIONAL REGULATOR"/>
    <property type="match status" value="1"/>
</dbReference>
<protein>
    <submittedName>
        <fullName evidence="4">ThiJ/PfpI domain-containing protein</fullName>
    </submittedName>
</protein>